<dbReference type="Pfam" id="PF01336">
    <property type="entry name" value="tRNA_anti-codon"/>
    <property type="match status" value="1"/>
</dbReference>
<dbReference type="InterPro" id="IPR036388">
    <property type="entry name" value="WH-like_DNA-bd_sf"/>
</dbReference>
<evidence type="ECO:0000259" key="7">
    <source>
        <dbReference type="Pfam" id="PF01336"/>
    </source>
</evidence>
<feature type="compositionally biased region" description="Gly residues" evidence="6">
    <location>
        <begin position="19"/>
        <end position="41"/>
    </location>
</feature>
<dbReference type="PANTHER" id="PTHR13989">
    <property type="entry name" value="REPLICATION PROTEIN A-RELATED"/>
    <property type="match status" value="1"/>
</dbReference>
<proteinExistence type="inferred from homology"/>
<dbReference type="Gene3D" id="1.10.10.10">
    <property type="entry name" value="Winged helix-like DNA-binding domain superfamily/Winged helix DNA-binding domain"/>
    <property type="match status" value="1"/>
</dbReference>
<feature type="compositionally biased region" description="Gly residues" evidence="6">
    <location>
        <begin position="1"/>
        <end position="12"/>
    </location>
</feature>
<name>A0AAE0NEN6_9PEZI</name>
<evidence type="ECO:0000259" key="8">
    <source>
        <dbReference type="Pfam" id="PF08784"/>
    </source>
</evidence>
<dbReference type="InterPro" id="IPR036390">
    <property type="entry name" value="WH_DNA-bd_sf"/>
</dbReference>
<dbReference type="InterPro" id="IPR040260">
    <property type="entry name" value="RFA2-like"/>
</dbReference>
<organism evidence="9 10">
    <name type="scientific">Lasiosphaeria ovina</name>
    <dbReference type="NCBI Taxonomy" id="92902"/>
    <lineage>
        <taxon>Eukaryota</taxon>
        <taxon>Fungi</taxon>
        <taxon>Dikarya</taxon>
        <taxon>Ascomycota</taxon>
        <taxon>Pezizomycotina</taxon>
        <taxon>Sordariomycetes</taxon>
        <taxon>Sordariomycetidae</taxon>
        <taxon>Sordariales</taxon>
        <taxon>Lasiosphaeriaceae</taxon>
        <taxon>Lasiosphaeria</taxon>
    </lineage>
</organism>
<dbReference type="InterPro" id="IPR004365">
    <property type="entry name" value="NA-bd_OB_tRNA"/>
</dbReference>
<dbReference type="Gene3D" id="2.40.50.140">
    <property type="entry name" value="Nucleic acid-binding proteins"/>
    <property type="match status" value="1"/>
</dbReference>
<keyword evidence="4" id="KW-0238">DNA-binding</keyword>
<dbReference type="GO" id="GO:0006289">
    <property type="term" value="P:nucleotide-excision repair"/>
    <property type="evidence" value="ECO:0007669"/>
    <property type="project" value="TreeGrafter"/>
</dbReference>
<keyword evidence="5" id="KW-0539">Nucleus</keyword>
<dbReference type="EMBL" id="JAULSN010000002">
    <property type="protein sequence ID" value="KAK3380105.1"/>
    <property type="molecule type" value="Genomic_DNA"/>
</dbReference>
<dbReference type="GO" id="GO:0000781">
    <property type="term" value="C:chromosome, telomeric region"/>
    <property type="evidence" value="ECO:0007669"/>
    <property type="project" value="TreeGrafter"/>
</dbReference>
<dbReference type="InterPro" id="IPR012340">
    <property type="entry name" value="NA-bd_OB-fold"/>
</dbReference>
<reference evidence="9" key="1">
    <citation type="journal article" date="2023" name="Mol. Phylogenet. Evol.">
        <title>Genome-scale phylogeny and comparative genomics of the fungal order Sordariales.</title>
        <authorList>
            <person name="Hensen N."/>
            <person name="Bonometti L."/>
            <person name="Westerberg I."/>
            <person name="Brannstrom I.O."/>
            <person name="Guillou S."/>
            <person name="Cros-Aarteil S."/>
            <person name="Calhoun S."/>
            <person name="Haridas S."/>
            <person name="Kuo A."/>
            <person name="Mondo S."/>
            <person name="Pangilinan J."/>
            <person name="Riley R."/>
            <person name="LaButti K."/>
            <person name="Andreopoulos B."/>
            <person name="Lipzen A."/>
            <person name="Chen C."/>
            <person name="Yan M."/>
            <person name="Daum C."/>
            <person name="Ng V."/>
            <person name="Clum A."/>
            <person name="Steindorff A."/>
            <person name="Ohm R.A."/>
            <person name="Martin F."/>
            <person name="Silar P."/>
            <person name="Natvig D.O."/>
            <person name="Lalanne C."/>
            <person name="Gautier V."/>
            <person name="Ament-Velasquez S.L."/>
            <person name="Kruys A."/>
            <person name="Hutchinson M.I."/>
            <person name="Powell A.J."/>
            <person name="Barry K."/>
            <person name="Miller A.N."/>
            <person name="Grigoriev I.V."/>
            <person name="Debuchy R."/>
            <person name="Gladieux P."/>
            <person name="Hiltunen Thoren M."/>
            <person name="Johannesson H."/>
        </authorList>
    </citation>
    <scope>NUCLEOTIDE SEQUENCE</scope>
    <source>
        <strain evidence="9">CBS 958.72</strain>
    </source>
</reference>
<dbReference type="PIRSF" id="PIRSF036949">
    <property type="entry name" value="RPA32"/>
    <property type="match status" value="1"/>
</dbReference>
<sequence length="290" mass="30076">MTSYGGGGGGGYSRNNYGAQGGDDAGGFMGGSQTGSQGGGAASKNYSDDSLRPVTLKQLVDCKEAYPGSELKIDDTPVTQVTVVGQVRAVNPQTTNITYKLDDGTAVMDVKKWVDAEKADDGDPKFGPDAYVRVWGRLTSFNGKKHIGAHNIRAIEDFNEVNYHMLEATYVHLCLLKGMPNGPGSGGGDQGGSGGGDSMFVDGGNGSNEAAGGGFGGGHNARLATVSRNARTMFNFLHNSPGGNEGLHLNLVAQGTGLSVRDVIGAADELLGNGLVYTTVDDETWAILDY</sequence>
<dbReference type="GO" id="GO:0006260">
    <property type="term" value="P:DNA replication"/>
    <property type="evidence" value="ECO:0007669"/>
    <property type="project" value="UniProtKB-KW"/>
</dbReference>
<dbReference type="AlphaFoldDB" id="A0AAE0NEN6"/>
<evidence type="ECO:0000256" key="3">
    <source>
        <dbReference type="ARBA" id="ARBA00022705"/>
    </source>
</evidence>
<reference evidence="9" key="2">
    <citation type="submission" date="2023-06" db="EMBL/GenBank/DDBJ databases">
        <authorList>
            <consortium name="Lawrence Berkeley National Laboratory"/>
            <person name="Haridas S."/>
            <person name="Hensen N."/>
            <person name="Bonometti L."/>
            <person name="Westerberg I."/>
            <person name="Brannstrom I.O."/>
            <person name="Guillou S."/>
            <person name="Cros-Aarteil S."/>
            <person name="Calhoun S."/>
            <person name="Kuo A."/>
            <person name="Mondo S."/>
            <person name="Pangilinan J."/>
            <person name="Riley R."/>
            <person name="Labutti K."/>
            <person name="Andreopoulos B."/>
            <person name="Lipzen A."/>
            <person name="Chen C."/>
            <person name="Yanf M."/>
            <person name="Daum C."/>
            <person name="Ng V."/>
            <person name="Clum A."/>
            <person name="Steindorff A."/>
            <person name="Ohm R."/>
            <person name="Martin F."/>
            <person name="Silar P."/>
            <person name="Natvig D."/>
            <person name="Lalanne C."/>
            <person name="Gautier V."/>
            <person name="Ament-Velasquez S.L."/>
            <person name="Kruys A."/>
            <person name="Hutchinson M.I."/>
            <person name="Powell A.J."/>
            <person name="Barry K."/>
            <person name="Miller A.N."/>
            <person name="Grigoriev I.V."/>
            <person name="Debuchy R."/>
            <person name="Gladieux P."/>
            <person name="Thoren M.H."/>
            <person name="Johannesson H."/>
        </authorList>
    </citation>
    <scope>NUCLEOTIDE SEQUENCE</scope>
    <source>
        <strain evidence="9">CBS 958.72</strain>
    </source>
</reference>
<gene>
    <name evidence="9" type="ORF">B0T24DRAFT_182781</name>
</gene>
<comment type="similarity">
    <text evidence="2">Belongs to the replication factor A protein 2 family.</text>
</comment>
<evidence type="ECO:0000256" key="4">
    <source>
        <dbReference type="ARBA" id="ARBA00023125"/>
    </source>
</evidence>
<keyword evidence="10" id="KW-1185">Reference proteome</keyword>
<protein>
    <submittedName>
        <fullName evidence="9">Replication factor-A protein</fullName>
    </submittedName>
</protein>
<dbReference type="CDD" id="cd04478">
    <property type="entry name" value="RPA2_DBD_D"/>
    <property type="match status" value="1"/>
</dbReference>
<dbReference type="Proteomes" id="UP001287356">
    <property type="component" value="Unassembled WGS sequence"/>
</dbReference>
<evidence type="ECO:0000256" key="5">
    <source>
        <dbReference type="ARBA" id="ARBA00023242"/>
    </source>
</evidence>
<dbReference type="SUPFAM" id="SSF50249">
    <property type="entry name" value="Nucleic acid-binding proteins"/>
    <property type="match status" value="1"/>
</dbReference>
<feature type="region of interest" description="Disordered" evidence="6">
    <location>
        <begin position="1"/>
        <end position="48"/>
    </location>
</feature>
<feature type="domain" description="Replication protein A C-terminal" evidence="8">
    <location>
        <begin position="192"/>
        <end position="283"/>
    </location>
</feature>
<dbReference type="GO" id="GO:0003697">
    <property type="term" value="F:single-stranded DNA binding"/>
    <property type="evidence" value="ECO:0007669"/>
    <property type="project" value="TreeGrafter"/>
</dbReference>
<dbReference type="Pfam" id="PF08784">
    <property type="entry name" value="RPA_C"/>
    <property type="match status" value="1"/>
</dbReference>
<dbReference type="GO" id="GO:0005662">
    <property type="term" value="C:DNA replication factor A complex"/>
    <property type="evidence" value="ECO:0007669"/>
    <property type="project" value="TreeGrafter"/>
</dbReference>
<evidence type="ECO:0000256" key="1">
    <source>
        <dbReference type="ARBA" id="ARBA00004123"/>
    </source>
</evidence>
<dbReference type="InterPro" id="IPR014646">
    <property type="entry name" value="Rfa2/RPA32"/>
</dbReference>
<accession>A0AAE0NEN6</accession>
<feature type="domain" description="OB" evidence="7">
    <location>
        <begin position="81"/>
        <end position="152"/>
    </location>
</feature>
<evidence type="ECO:0000313" key="10">
    <source>
        <dbReference type="Proteomes" id="UP001287356"/>
    </source>
</evidence>
<dbReference type="GO" id="GO:0000724">
    <property type="term" value="P:double-strand break repair via homologous recombination"/>
    <property type="evidence" value="ECO:0007669"/>
    <property type="project" value="TreeGrafter"/>
</dbReference>
<keyword evidence="3" id="KW-0235">DNA replication</keyword>
<dbReference type="GO" id="GO:0035861">
    <property type="term" value="C:site of double-strand break"/>
    <property type="evidence" value="ECO:0007669"/>
    <property type="project" value="TreeGrafter"/>
</dbReference>
<evidence type="ECO:0000256" key="6">
    <source>
        <dbReference type="SAM" id="MobiDB-lite"/>
    </source>
</evidence>
<evidence type="ECO:0000256" key="2">
    <source>
        <dbReference type="ARBA" id="ARBA00007815"/>
    </source>
</evidence>
<comment type="caution">
    <text evidence="9">The sequence shown here is derived from an EMBL/GenBank/DDBJ whole genome shotgun (WGS) entry which is preliminary data.</text>
</comment>
<comment type="subcellular location">
    <subcellularLocation>
        <location evidence="1">Nucleus</location>
    </subcellularLocation>
</comment>
<dbReference type="InterPro" id="IPR014892">
    <property type="entry name" value="RPA_C"/>
</dbReference>
<evidence type="ECO:0000313" key="9">
    <source>
        <dbReference type="EMBL" id="KAK3380105.1"/>
    </source>
</evidence>
<dbReference type="SUPFAM" id="SSF46785">
    <property type="entry name" value="Winged helix' DNA-binding domain"/>
    <property type="match status" value="1"/>
</dbReference>
<dbReference type="PANTHER" id="PTHR13989:SF16">
    <property type="entry name" value="REPLICATION PROTEIN A2"/>
    <property type="match status" value="1"/>
</dbReference>